<evidence type="ECO:0000256" key="6">
    <source>
        <dbReference type="ARBA" id="ARBA00023242"/>
    </source>
</evidence>
<dbReference type="PROSITE" id="PS50082">
    <property type="entry name" value="WD_REPEATS_2"/>
    <property type="match status" value="1"/>
</dbReference>
<dbReference type="Pfam" id="PF00400">
    <property type="entry name" value="WD40"/>
    <property type="match status" value="2"/>
</dbReference>
<keyword evidence="11" id="KW-1185">Reference proteome</keyword>
<sequence length="357" mass="39414">MRKEEDESLISGSEYVSRLRAQHMKLNPTTEWARLDNDSDQENGDIDNILQTTDDLVVKGGDKLLPGILEYSRLVDANAQDPSSGPINSVQFLTIFVDDCPIRKASFTPDGSQVIVSGRRKFFYSFDLVKAKMDKIGPLVGREEKSLESFEVSPDSKTIAFLGNEGYILLVSTKTKELIGTLKMNGTSCAISFANNGQQLLSTGGDGMIYHWDLRTMSCFHKGVDEGCITGTSISTSPNGNLFAAGSDSCIVNIYNHDEFLGGNRKPVKTIENLTTKVDFMKFNHDAQILAVCSSMKKNSMKLVHIPSYTVFSNWPPSNRTLQFPRCLDFSPAEGVMAMGNAAGHVLLYKLNHYQHA</sequence>
<dbReference type="OrthoDB" id="1935146at2759"/>
<evidence type="ECO:0000256" key="4">
    <source>
        <dbReference type="ARBA" id="ARBA00022574"/>
    </source>
</evidence>
<keyword evidence="3" id="KW-0597">Phosphoprotein</keyword>
<evidence type="ECO:0000256" key="7">
    <source>
        <dbReference type="ARBA" id="ARBA00025767"/>
    </source>
</evidence>
<dbReference type="AlphaFoldDB" id="A0A2U1M432"/>
<dbReference type="PANTHER" id="PTHR18359:SF0">
    <property type="entry name" value="U3 SMALL NUCLEOLAR RNA-ASSOCIATED PROTEIN 18 HOMOLOG"/>
    <property type="match status" value="1"/>
</dbReference>
<comment type="subcellular location">
    <subcellularLocation>
        <location evidence="1">Nucleus</location>
        <location evidence="1">Nucleolus</location>
    </subcellularLocation>
</comment>
<dbReference type="InterPro" id="IPR015943">
    <property type="entry name" value="WD40/YVTN_repeat-like_dom_sf"/>
</dbReference>
<dbReference type="InterPro" id="IPR045161">
    <property type="entry name" value="Utp18"/>
</dbReference>
<evidence type="ECO:0000256" key="8">
    <source>
        <dbReference type="ARBA" id="ARBA00074442"/>
    </source>
</evidence>
<organism evidence="10 11">
    <name type="scientific">Artemisia annua</name>
    <name type="common">Sweet wormwood</name>
    <dbReference type="NCBI Taxonomy" id="35608"/>
    <lineage>
        <taxon>Eukaryota</taxon>
        <taxon>Viridiplantae</taxon>
        <taxon>Streptophyta</taxon>
        <taxon>Embryophyta</taxon>
        <taxon>Tracheophyta</taxon>
        <taxon>Spermatophyta</taxon>
        <taxon>Magnoliopsida</taxon>
        <taxon>eudicotyledons</taxon>
        <taxon>Gunneridae</taxon>
        <taxon>Pentapetalae</taxon>
        <taxon>asterids</taxon>
        <taxon>campanulids</taxon>
        <taxon>Asterales</taxon>
        <taxon>Asteraceae</taxon>
        <taxon>Asteroideae</taxon>
        <taxon>Anthemideae</taxon>
        <taxon>Artemisiinae</taxon>
        <taxon>Artemisia</taxon>
    </lineage>
</organism>
<accession>A0A2U1M432</accession>
<reference evidence="10 11" key="1">
    <citation type="journal article" date="2018" name="Mol. Plant">
        <title>The genome of Artemisia annua provides insight into the evolution of Asteraceae family and artemisinin biosynthesis.</title>
        <authorList>
            <person name="Shen Q."/>
            <person name="Zhang L."/>
            <person name="Liao Z."/>
            <person name="Wang S."/>
            <person name="Yan T."/>
            <person name="Shi P."/>
            <person name="Liu M."/>
            <person name="Fu X."/>
            <person name="Pan Q."/>
            <person name="Wang Y."/>
            <person name="Lv Z."/>
            <person name="Lu X."/>
            <person name="Zhang F."/>
            <person name="Jiang W."/>
            <person name="Ma Y."/>
            <person name="Chen M."/>
            <person name="Hao X."/>
            <person name="Li L."/>
            <person name="Tang Y."/>
            <person name="Lv G."/>
            <person name="Zhou Y."/>
            <person name="Sun X."/>
            <person name="Brodelius P.E."/>
            <person name="Rose J.K.C."/>
            <person name="Tang K."/>
        </authorList>
    </citation>
    <scope>NUCLEOTIDE SEQUENCE [LARGE SCALE GENOMIC DNA]</scope>
    <source>
        <strain evidence="11">cv. Huhao1</strain>
        <tissue evidence="10">Leaf</tissue>
    </source>
</reference>
<dbReference type="PANTHER" id="PTHR18359">
    <property type="entry name" value="WD-REPEAT PROTEIN-RELATED"/>
    <property type="match status" value="1"/>
</dbReference>
<dbReference type="GO" id="GO:0034388">
    <property type="term" value="C:Pwp2p-containing subcomplex of 90S preribosome"/>
    <property type="evidence" value="ECO:0007669"/>
    <property type="project" value="TreeGrafter"/>
</dbReference>
<comment type="similarity">
    <text evidence="7">Belongs to the WD repeat UTP18 family.</text>
</comment>
<dbReference type="SMART" id="SM00320">
    <property type="entry name" value="WD40"/>
    <property type="match status" value="4"/>
</dbReference>
<keyword evidence="2" id="KW-0698">rRNA processing</keyword>
<evidence type="ECO:0000256" key="5">
    <source>
        <dbReference type="ARBA" id="ARBA00022737"/>
    </source>
</evidence>
<dbReference type="InterPro" id="IPR036322">
    <property type="entry name" value="WD40_repeat_dom_sf"/>
</dbReference>
<dbReference type="Gene3D" id="2.130.10.10">
    <property type="entry name" value="YVTN repeat-like/Quinoprotein amine dehydrogenase"/>
    <property type="match status" value="1"/>
</dbReference>
<dbReference type="FunFam" id="2.130.10.10:FF:000121">
    <property type="entry name" value="U3 small nucleolar RNA-associated protein 18 homolog"/>
    <property type="match status" value="1"/>
</dbReference>
<keyword evidence="5" id="KW-0677">Repeat</keyword>
<evidence type="ECO:0000256" key="2">
    <source>
        <dbReference type="ARBA" id="ARBA00022552"/>
    </source>
</evidence>
<dbReference type="SUPFAM" id="SSF50978">
    <property type="entry name" value="WD40 repeat-like"/>
    <property type="match status" value="1"/>
</dbReference>
<dbReference type="InterPro" id="IPR001680">
    <property type="entry name" value="WD40_rpt"/>
</dbReference>
<dbReference type="Proteomes" id="UP000245207">
    <property type="component" value="Unassembled WGS sequence"/>
</dbReference>
<evidence type="ECO:0000313" key="11">
    <source>
        <dbReference type="Proteomes" id="UP000245207"/>
    </source>
</evidence>
<protein>
    <recommendedName>
        <fullName evidence="8">U3 small nucleolar RNA-associated protein 18 homolog</fullName>
    </recommendedName>
</protein>
<dbReference type="STRING" id="35608.A0A2U1M432"/>
<comment type="caution">
    <text evidence="10">The sequence shown here is derived from an EMBL/GenBank/DDBJ whole genome shotgun (WGS) entry which is preliminary data.</text>
</comment>
<dbReference type="GO" id="GO:0006364">
    <property type="term" value="P:rRNA processing"/>
    <property type="evidence" value="ECO:0007669"/>
    <property type="project" value="UniProtKB-KW"/>
</dbReference>
<evidence type="ECO:0000256" key="3">
    <source>
        <dbReference type="ARBA" id="ARBA00022553"/>
    </source>
</evidence>
<evidence type="ECO:0000256" key="9">
    <source>
        <dbReference type="PROSITE-ProRule" id="PRU00221"/>
    </source>
</evidence>
<evidence type="ECO:0000313" key="10">
    <source>
        <dbReference type="EMBL" id="PWA55970.1"/>
    </source>
</evidence>
<gene>
    <name evidence="10" type="ORF">CTI12_AA421240</name>
</gene>
<keyword evidence="6" id="KW-0539">Nucleus</keyword>
<proteinExistence type="inferred from homology"/>
<keyword evidence="4 9" id="KW-0853">WD repeat</keyword>
<evidence type="ECO:0000256" key="1">
    <source>
        <dbReference type="ARBA" id="ARBA00004604"/>
    </source>
</evidence>
<feature type="repeat" description="WD" evidence="9">
    <location>
        <begin position="190"/>
        <end position="222"/>
    </location>
</feature>
<name>A0A2U1M432_ARTAN</name>
<dbReference type="EMBL" id="PKPP01006605">
    <property type="protein sequence ID" value="PWA55970.1"/>
    <property type="molecule type" value="Genomic_DNA"/>
</dbReference>
<dbReference type="GO" id="GO:0032040">
    <property type="term" value="C:small-subunit processome"/>
    <property type="evidence" value="ECO:0007669"/>
    <property type="project" value="TreeGrafter"/>
</dbReference>